<protein>
    <recommendedName>
        <fullName evidence="1">DUF2341 domain-containing protein</fullName>
    </recommendedName>
</protein>
<dbReference type="InterPro" id="IPR051200">
    <property type="entry name" value="Host-pathogen_enzymatic-act"/>
</dbReference>
<dbReference type="KEGG" id="ipc:IPA_07620"/>
<dbReference type="PANTHER" id="PTHR47197:SF3">
    <property type="entry name" value="DIHYDRO-HEME D1 DEHYDROGENASE"/>
    <property type="match status" value="1"/>
</dbReference>
<dbReference type="InterPro" id="IPR018765">
    <property type="entry name" value="DUF2341"/>
</dbReference>
<sequence length="948" mass="104056">MRSTLSLLLLLSLTFAQSYLMIVHNPNSQTLTNFQVRAKLPADLQGKALTIKDMNGNPVPFCYETATGECTTDPTQGDGYVWVKVPSIPANGDAKLVVEVGSNGAVKGDEVFEFYDDFNEGYLDTNKWIKVKDEGNEIVVRSGYLKLEETSANNNGVILSTVKNFPDNIVIEARVIVNYASTGDLDPMIHFDKYTNPLWNPDGSNYCLTFYFGEDRNWDGVYLGLTKIIDLPKPPSGTPITLYFIPKSGNINACIGTSCGTSSVKHSCNYENVILMINMLRDDGKTYLLVDWIHIRKYAPIEPTVTFQAYGGYQAPSTVTGMSQVWSYDIGSSVEALAFSDNGNLGAASVDRCAYVFDQSGNLLNKVCGDDWMNDISYANGKFLADNYDNYLYVMSERGTLIKKLEVGESYDDGVTAFSQGFIVCDDYCAYYNWNYEKIWDTSVGSNTHTSGPAIAKGYVYALAVDSGKVKIISLSSGSVEGSVTLDGDAYDVAACGNYLAAASQDKLYLYSLDDPTSPTLLWTKDISLGDADYRSLAFSPNCKFLALADTNNDQVDIFNAKTGAIVYTKDFDRPTAVAWWKDELAVAQKDGSIYVFRLEGFKGPAYSPTPSSSTITGLTLLWRHGFSGTADAVAIADNGNVGVANYDNCAYVLSKTGSVLGKYCGGDDVDDASYCCGKFGFADIDDYDYFLDVTGNYLKAIHVGDDYDFAITMLPNGFIACDDYCGYFTYSGSQIWSTELDGEARNGPAVYKSYVYVPDYGEDEVEILSLSDGSVLNKMSFSSAVHDVGVCGKYLAVVTSNKLYLYKLTDPTDPTYLWSVGNIYINDEYSQNLAFSPDCRYVAVADTGNRALKIYDIQGNLVLKRSFPDPVRGVDWRKDWIAVSSGYYVYLFKVEGYKPQGAPVTKAQMTTVTNTVTVTKRVGGLSTNIIKEITKLPRGNVTWTIPG</sequence>
<gene>
    <name evidence="2" type="ORF">IPA_07620</name>
</gene>
<dbReference type="Proteomes" id="UP001063698">
    <property type="component" value="Chromosome"/>
</dbReference>
<proteinExistence type="predicted"/>
<dbReference type="AlphaFoldDB" id="A0A977K9Y5"/>
<feature type="domain" description="DUF2341" evidence="1">
    <location>
        <begin position="72"/>
        <end position="129"/>
    </location>
</feature>
<dbReference type="SUPFAM" id="SSF50978">
    <property type="entry name" value="WD40 repeat-like"/>
    <property type="match status" value="1"/>
</dbReference>
<organism evidence="2 3">
    <name type="scientific">Ignicoccus pacificus DSM 13166</name>
    <dbReference type="NCBI Taxonomy" id="940294"/>
    <lineage>
        <taxon>Archaea</taxon>
        <taxon>Thermoproteota</taxon>
        <taxon>Thermoprotei</taxon>
        <taxon>Desulfurococcales</taxon>
        <taxon>Desulfurococcaceae</taxon>
        <taxon>Ignicoccus</taxon>
    </lineage>
</organism>
<evidence type="ECO:0000259" key="1">
    <source>
        <dbReference type="Pfam" id="PF10102"/>
    </source>
</evidence>
<dbReference type="EMBL" id="CP006868">
    <property type="protein sequence ID" value="UXD21754.1"/>
    <property type="molecule type" value="Genomic_DNA"/>
</dbReference>
<evidence type="ECO:0000313" key="2">
    <source>
        <dbReference type="EMBL" id="UXD21754.1"/>
    </source>
</evidence>
<reference evidence="2" key="1">
    <citation type="submission" date="2013-11" db="EMBL/GenBank/DDBJ databases">
        <title>Comparative genomics of Ignicoccus.</title>
        <authorList>
            <person name="Podar M."/>
        </authorList>
    </citation>
    <scope>NUCLEOTIDE SEQUENCE</scope>
    <source>
        <strain evidence="2">DSM 13166</strain>
    </source>
</reference>
<dbReference type="Gene3D" id="2.130.10.10">
    <property type="entry name" value="YVTN repeat-like/Quinoprotein amine dehydrogenase"/>
    <property type="match status" value="2"/>
</dbReference>
<accession>A0A977K9Y5</accession>
<dbReference type="InterPro" id="IPR015943">
    <property type="entry name" value="WD40/YVTN_repeat-like_dom_sf"/>
</dbReference>
<dbReference type="InterPro" id="IPR011044">
    <property type="entry name" value="Quino_amine_DH_bsu"/>
</dbReference>
<evidence type="ECO:0000313" key="3">
    <source>
        <dbReference type="Proteomes" id="UP001063698"/>
    </source>
</evidence>
<dbReference type="InterPro" id="IPR036322">
    <property type="entry name" value="WD40_repeat_dom_sf"/>
</dbReference>
<dbReference type="PANTHER" id="PTHR47197">
    <property type="entry name" value="PROTEIN NIRF"/>
    <property type="match status" value="1"/>
</dbReference>
<name>A0A977K9Y5_9CREN</name>
<dbReference type="SUPFAM" id="SSF50969">
    <property type="entry name" value="YVTN repeat-like/Quinoprotein amine dehydrogenase"/>
    <property type="match status" value="1"/>
</dbReference>
<keyword evidence="3" id="KW-1185">Reference proteome</keyword>
<dbReference type="Pfam" id="PF10102">
    <property type="entry name" value="DUF2341"/>
    <property type="match status" value="1"/>
</dbReference>